<sequence>MDNYFSNIDSIKILEIFGDYYPILSSFYDIGIFSLKDVIHFSVLNIKPFIYFFNEITRIRNKTEDRHDSEQLSKYEKKLYNARVEMISPDDLNFMEKISKEKYFDYINDCQNMSKLAQIIRSDRLLKFVKYISMKNINYNAKLNYSILEANSLTNNKEKMPELVEYAAYCGSHKIFTYLLEKLIKKGSVPNTLSDYACAGGHLKIVKLLNYYRFDFGESCIHNAIEYQQNEVLDYLIKEKHMEITLFSKMFCIQSMNLLEFLNLVKQNDINDDLKRRCIRKTATLYGISEIR</sequence>
<name>A0A1J4KQE7_9EUKA</name>
<dbReference type="PANTHER" id="PTHR24159:SF5">
    <property type="entry name" value="ANK_REP_REGION DOMAIN-CONTAINING PROTEIN"/>
    <property type="match status" value="1"/>
</dbReference>
<reference evidence="1" key="1">
    <citation type="submission" date="2016-10" db="EMBL/GenBank/DDBJ databases">
        <authorList>
            <person name="Benchimol M."/>
            <person name="Almeida L.G."/>
            <person name="Vasconcelos A.T."/>
            <person name="Perreira-Neves A."/>
            <person name="Rosa I.A."/>
            <person name="Tasca T."/>
            <person name="Bogo M.R."/>
            <person name="de Souza W."/>
        </authorList>
    </citation>
    <scope>NUCLEOTIDE SEQUENCE [LARGE SCALE GENOMIC DNA]</scope>
    <source>
        <strain evidence="1">K</strain>
    </source>
</reference>
<dbReference type="Proteomes" id="UP000179807">
    <property type="component" value="Unassembled WGS sequence"/>
</dbReference>
<proteinExistence type="predicted"/>
<accession>A0A1J4KQE7</accession>
<dbReference type="SUPFAM" id="SSF48403">
    <property type="entry name" value="Ankyrin repeat"/>
    <property type="match status" value="1"/>
</dbReference>
<protein>
    <submittedName>
        <fullName evidence="1">Uncharacterized protein</fullName>
    </submittedName>
</protein>
<dbReference type="PANTHER" id="PTHR24159">
    <property type="match status" value="1"/>
</dbReference>
<comment type="caution">
    <text evidence="1">The sequence shown here is derived from an EMBL/GenBank/DDBJ whole genome shotgun (WGS) entry which is preliminary data.</text>
</comment>
<keyword evidence="2" id="KW-1185">Reference proteome</keyword>
<dbReference type="RefSeq" id="XP_068366272.1">
    <property type="nucleotide sequence ID" value="XM_068499193.1"/>
</dbReference>
<evidence type="ECO:0000313" key="2">
    <source>
        <dbReference type="Proteomes" id="UP000179807"/>
    </source>
</evidence>
<dbReference type="Gene3D" id="1.25.40.20">
    <property type="entry name" value="Ankyrin repeat-containing domain"/>
    <property type="match status" value="1"/>
</dbReference>
<organism evidence="1 2">
    <name type="scientific">Tritrichomonas foetus</name>
    <dbReference type="NCBI Taxonomy" id="1144522"/>
    <lineage>
        <taxon>Eukaryota</taxon>
        <taxon>Metamonada</taxon>
        <taxon>Parabasalia</taxon>
        <taxon>Tritrichomonadida</taxon>
        <taxon>Tritrichomonadidae</taxon>
        <taxon>Tritrichomonas</taxon>
    </lineage>
</organism>
<dbReference type="GeneID" id="94833897"/>
<dbReference type="VEuPathDB" id="TrichDB:TRFO_16788"/>
<gene>
    <name evidence="1" type="ORF">TRFO_16788</name>
</gene>
<dbReference type="InterPro" id="IPR036770">
    <property type="entry name" value="Ankyrin_rpt-contain_sf"/>
</dbReference>
<dbReference type="EMBL" id="MLAK01000547">
    <property type="protein sequence ID" value="OHT13136.1"/>
    <property type="molecule type" value="Genomic_DNA"/>
</dbReference>
<dbReference type="AlphaFoldDB" id="A0A1J4KQE7"/>
<evidence type="ECO:0000313" key="1">
    <source>
        <dbReference type="EMBL" id="OHT13136.1"/>
    </source>
</evidence>